<evidence type="ECO:0000256" key="8">
    <source>
        <dbReference type="ARBA" id="ARBA00022967"/>
    </source>
</evidence>
<evidence type="ECO:0000259" key="10">
    <source>
        <dbReference type="PROSITE" id="PS50893"/>
    </source>
</evidence>
<dbReference type="CDD" id="cd03257">
    <property type="entry name" value="ABC_NikE_OppD_transporters"/>
    <property type="match status" value="1"/>
</dbReference>
<dbReference type="InterPro" id="IPR050388">
    <property type="entry name" value="ABC_Ni/Peptide_Import"/>
</dbReference>
<comment type="caution">
    <text evidence="11">The sequence shown here is derived from an EMBL/GenBank/DDBJ whole genome shotgun (WGS) entry which is preliminary data.</text>
</comment>
<keyword evidence="3" id="KW-0813">Transport</keyword>
<dbReference type="InterPro" id="IPR027417">
    <property type="entry name" value="P-loop_NTPase"/>
</dbReference>
<dbReference type="InterPro" id="IPR003439">
    <property type="entry name" value="ABC_transporter-like_ATP-bd"/>
</dbReference>
<proteinExistence type="inferred from homology"/>
<keyword evidence="9" id="KW-0472">Membrane</keyword>
<dbReference type="InterPro" id="IPR013563">
    <property type="entry name" value="Oligopep_ABC_C"/>
</dbReference>
<evidence type="ECO:0000256" key="9">
    <source>
        <dbReference type="ARBA" id="ARBA00023136"/>
    </source>
</evidence>
<evidence type="ECO:0000256" key="6">
    <source>
        <dbReference type="ARBA" id="ARBA00022741"/>
    </source>
</evidence>
<keyword evidence="7 11" id="KW-0067">ATP-binding</keyword>
<dbReference type="Pfam" id="PF08352">
    <property type="entry name" value="oligo_HPY"/>
    <property type="match status" value="1"/>
</dbReference>
<dbReference type="Gene3D" id="3.40.50.300">
    <property type="entry name" value="P-loop containing nucleotide triphosphate hydrolases"/>
    <property type="match status" value="1"/>
</dbReference>
<evidence type="ECO:0000256" key="3">
    <source>
        <dbReference type="ARBA" id="ARBA00022448"/>
    </source>
</evidence>
<evidence type="ECO:0000256" key="2">
    <source>
        <dbReference type="ARBA" id="ARBA00005417"/>
    </source>
</evidence>
<name>A0A540VHI7_9CHLR</name>
<keyword evidence="12" id="KW-1185">Reference proteome</keyword>
<evidence type="ECO:0000256" key="4">
    <source>
        <dbReference type="ARBA" id="ARBA00022475"/>
    </source>
</evidence>
<dbReference type="EMBL" id="VIGC01000009">
    <property type="protein sequence ID" value="TQE96230.1"/>
    <property type="molecule type" value="Genomic_DNA"/>
</dbReference>
<dbReference type="FunFam" id="3.40.50.300:FF:000016">
    <property type="entry name" value="Oligopeptide ABC transporter ATP-binding component"/>
    <property type="match status" value="1"/>
</dbReference>
<organism evidence="11 12">
    <name type="scientific">Litorilinea aerophila</name>
    <dbReference type="NCBI Taxonomy" id="1204385"/>
    <lineage>
        <taxon>Bacteria</taxon>
        <taxon>Bacillati</taxon>
        <taxon>Chloroflexota</taxon>
        <taxon>Caldilineae</taxon>
        <taxon>Caldilineales</taxon>
        <taxon>Caldilineaceae</taxon>
        <taxon>Litorilinea</taxon>
    </lineage>
</organism>
<evidence type="ECO:0000313" key="12">
    <source>
        <dbReference type="Proteomes" id="UP000317371"/>
    </source>
</evidence>
<dbReference type="SMART" id="SM00382">
    <property type="entry name" value="AAA"/>
    <property type="match status" value="1"/>
</dbReference>
<dbReference type="InParanoid" id="A0A540VHI7"/>
<protein>
    <submittedName>
        <fullName evidence="11">ABC transporter ATP-binding protein</fullName>
    </submittedName>
</protein>
<dbReference type="InterPro" id="IPR003593">
    <property type="entry name" value="AAA+_ATPase"/>
</dbReference>
<accession>A0A540VHI7</accession>
<keyword evidence="5" id="KW-0997">Cell inner membrane</keyword>
<keyword evidence="6" id="KW-0547">Nucleotide-binding</keyword>
<dbReference type="OrthoDB" id="9802772at2"/>
<dbReference type="AlphaFoldDB" id="A0A540VHI7"/>
<evidence type="ECO:0000256" key="5">
    <source>
        <dbReference type="ARBA" id="ARBA00022519"/>
    </source>
</evidence>
<reference evidence="11 12" key="1">
    <citation type="submission" date="2019-06" db="EMBL/GenBank/DDBJ databases">
        <title>Genome sequence of Litorilinea aerophila BAA-2444.</title>
        <authorList>
            <person name="Maclea K.S."/>
            <person name="Maurais E.G."/>
            <person name="Iannazzi L.C."/>
        </authorList>
    </citation>
    <scope>NUCLEOTIDE SEQUENCE [LARGE SCALE GENOMIC DNA]</scope>
    <source>
        <strain evidence="11 12">ATCC BAA-2444</strain>
    </source>
</reference>
<keyword evidence="4" id="KW-1003">Cell membrane</keyword>
<comment type="subcellular location">
    <subcellularLocation>
        <location evidence="1">Cell membrane</location>
        <topology evidence="1">Peripheral membrane protein</topology>
    </subcellularLocation>
</comment>
<dbReference type="GO" id="GO:0005886">
    <property type="term" value="C:plasma membrane"/>
    <property type="evidence" value="ECO:0007669"/>
    <property type="project" value="UniProtKB-SubCell"/>
</dbReference>
<dbReference type="RefSeq" id="WP_141609783.1">
    <property type="nucleotide sequence ID" value="NZ_VIGC02000009.1"/>
</dbReference>
<sequence length="341" mass="37935">MMNGTHPKLLEIRGLRTYFKTDEGILKAVDGVDLDIMPGTTVGIIGESGCGKSVTAQSILRIVPPPGFIAGGHIWLHRKDGASVDLAQLDPKGPEIRAIRGADIAMIFQEPMTSLSPVHPIGDQIMEAILLHRTPDKREAREIALDMLARVEISNPVQRFKEYPHQLSGGMRQRVMIAMALSCNPSLLIADEPTTALDVTVQAQVLELLKQLQDEFGMAIMYITHDLGVIAEIADQVNVMYLGRVVERASTRELFRNPLHPYTRRLLQSIPRIQGQPRTRLDAVEGNVPIPLNFPRQCGFYSRCREALQGRCDVSIPALVNVGHDHEVRCFLYSEEEELVP</sequence>
<feature type="domain" description="ABC transporter" evidence="10">
    <location>
        <begin position="12"/>
        <end position="267"/>
    </location>
</feature>
<dbReference type="InterPro" id="IPR017871">
    <property type="entry name" value="ABC_transporter-like_CS"/>
</dbReference>
<keyword evidence="8" id="KW-1278">Translocase</keyword>
<dbReference type="NCBIfam" id="TIGR01727">
    <property type="entry name" value="oligo_HPY"/>
    <property type="match status" value="1"/>
</dbReference>
<evidence type="ECO:0000256" key="7">
    <source>
        <dbReference type="ARBA" id="ARBA00022840"/>
    </source>
</evidence>
<evidence type="ECO:0000313" key="11">
    <source>
        <dbReference type="EMBL" id="TQE96230.1"/>
    </source>
</evidence>
<dbReference type="PROSITE" id="PS50893">
    <property type="entry name" value="ABC_TRANSPORTER_2"/>
    <property type="match status" value="1"/>
</dbReference>
<evidence type="ECO:0000256" key="1">
    <source>
        <dbReference type="ARBA" id="ARBA00004202"/>
    </source>
</evidence>
<dbReference type="Pfam" id="PF00005">
    <property type="entry name" value="ABC_tran"/>
    <property type="match status" value="1"/>
</dbReference>
<dbReference type="GO" id="GO:0016887">
    <property type="term" value="F:ATP hydrolysis activity"/>
    <property type="evidence" value="ECO:0007669"/>
    <property type="project" value="InterPro"/>
</dbReference>
<dbReference type="PANTHER" id="PTHR43297">
    <property type="entry name" value="OLIGOPEPTIDE TRANSPORT ATP-BINDING PROTEIN APPD"/>
    <property type="match status" value="1"/>
</dbReference>
<dbReference type="PROSITE" id="PS00211">
    <property type="entry name" value="ABC_TRANSPORTER_1"/>
    <property type="match status" value="1"/>
</dbReference>
<comment type="similarity">
    <text evidence="2">Belongs to the ABC transporter superfamily.</text>
</comment>
<dbReference type="PANTHER" id="PTHR43297:SF14">
    <property type="entry name" value="ATPASE AAA-TYPE CORE DOMAIN-CONTAINING PROTEIN"/>
    <property type="match status" value="1"/>
</dbReference>
<dbReference type="GO" id="GO:0015833">
    <property type="term" value="P:peptide transport"/>
    <property type="evidence" value="ECO:0007669"/>
    <property type="project" value="InterPro"/>
</dbReference>
<gene>
    <name evidence="11" type="ORF">FKZ61_09135</name>
</gene>
<dbReference type="GO" id="GO:0005524">
    <property type="term" value="F:ATP binding"/>
    <property type="evidence" value="ECO:0007669"/>
    <property type="project" value="UniProtKB-KW"/>
</dbReference>
<dbReference type="Proteomes" id="UP000317371">
    <property type="component" value="Unassembled WGS sequence"/>
</dbReference>
<dbReference type="SUPFAM" id="SSF52540">
    <property type="entry name" value="P-loop containing nucleoside triphosphate hydrolases"/>
    <property type="match status" value="1"/>
</dbReference>